<evidence type="ECO:0000313" key="1">
    <source>
        <dbReference type="EMBL" id="GAG77086.1"/>
    </source>
</evidence>
<dbReference type="Gene3D" id="3.20.20.70">
    <property type="entry name" value="Aldolase class I"/>
    <property type="match status" value="1"/>
</dbReference>
<name>X1BY63_9ZZZZ</name>
<evidence type="ECO:0008006" key="2">
    <source>
        <dbReference type="Google" id="ProtNLM"/>
    </source>
</evidence>
<accession>X1BY63</accession>
<dbReference type="AlphaFoldDB" id="X1BY63"/>
<sequence>METEITRLTKTKYPLIMAAFWRHGITEFAAAFSNAGGLGTIAAHNYQIKNFKNELQKISNCIILNRII</sequence>
<proteinExistence type="predicted"/>
<dbReference type="InterPro" id="IPR013785">
    <property type="entry name" value="Aldolase_TIM"/>
</dbReference>
<dbReference type="EMBL" id="BART01018703">
    <property type="protein sequence ID" value="GAG77086.1"/>
    <property type="molecule type" value="Genomic_DNA"/>
</dbReference>
<gene>
    <name evidence="1" type="ORF">S01H4_35226</name>
</gene>
<organism evidence="1">
    <name type="scientific">marine sediment metagenome</name>
    <dbReference type="NCBI Taxonomy" id="412755"/>
    <lineage>
        <taxon>unclassified sequences</taxon>
        <taxon>metagenomes</taxon>
        <taxon>ecological metagenomes</taxon>
    </lineage>
</organism>
<protein>
    <recommendedName>
        <fullName evidence="2">Nitronate monooxygenase domain-containing protein</fullName>
    </recommendedName>
</protein>
<comment type="caution">
    <text evidence="1">The sequence shown here is derived from an EMBL/GenBank/DDBJ whole genome shotgun (WGS) entry which is preliminary data.</text>
</comment>
<reference evidence="1" key="1">
    <citation type="journal article" date="2014" name="Front. Microbiol.">
        <title>High frequency of phylogenetically diverse reductive dehalogenase-homologous genes in deep subseafloor sedimentary metagenomes.</title>
        <authorList>
            <person name="Kawai M."/>
            <person name="Futagami T."/>
            <person name="Toyoda A."/>
            <person name="Takaki Y."/>
            <person name="Nishi S."/>
            <person name="Hori S."/>
            <person name="Arai W."/>
            <person name="Tsubouchi T."/>
            <person name="Morono Y."/>
            <person name="Uchiyama I."/>
            <person name="Ito T."/>
            <person name="Fujiyama A."/>
            <person name="Inagaki F."/>
            <person name="Takami H."/>
        </authorList>
    </citation>
    <scope>NUCLEOTIDE SEQUENCE</scope>
    <source>
        <strain evidence="1">Expedition CK06-06</strain>
    </source>
</reference>
<dbReference type="SUPFAM" id="SSF51412">
    <property type="entry name" value="Inosine monophosphate dehydrogenase (IMPDH)"/>
    <property type="match status" value="1"/>
</dbReference>